<evidence type="ECO:0000256" key="4">
    <source>
        <dbReference type="ARBA" id="ARBA00023284"/>
    </source>
</evidence>
<dbReference type="AlphaFoldDB" id="A0A1T5LCG6"/>
<dbReference type="GO" id="GO:0008379">
    <property type="term" value="F:thioredoxin peroxidase activity"/>
    <property type="evidence" value="ECO:0007669"/>
    <property type="project" value="TreeGrafter"/>
</dbReference>
<dbReference type="SUPFAM" id="SSF52833">
    <property type="entry name" value="Thioredoxin-like"/>
    <property type="match status" value="1"/>
</dbReference>
<sequence length="93" mass="10805">MYNPYLYPMNHNMYRRAVNNNYPYEAYNKKILAQSNTPNQEDKNCEKGFNIGEPAPEFTLSGIVNGEPKEVSLSDYQGKWVVVFFYGSDFTFV</sequence>
<evidence type="ECO:0000256" key="2">
    <source>
        <dbReference type="ARBA" id="ARBA00022862"/>
    </source>
</evidence>
<dbReference type="GO" id="GO:0045454">
    <property type="term" value="P:cell redox homeostasis"/>
    <property type="evidence" value="ECO:0007669"/>
    <property type="project" value="TreeGrafter"/>
</dbReference>
<protein>
    <submittedName>
        <fullName evidence="6">Peroxiredoxin</fullName>
    </submittedName>
</protein>
<reference evidence="6 7" key="1">
    <citation type="submission" date="2017-02" db="EMBL/GenBank/DDBJ databases">
        <authorList>
            <person name="Peterson S.W."/>
        </authorList>
    </citation>
    <scope>NUCLEOTIDE SEQUENCE [LARGE SCALE GENOMIC DNA]</scope>
    <source>
        <strain evidence="6 7">M1</strain>
    </source>
</reference>
<evidence type="ECO:0000313" key="6">
    <source>
        <dbReference type="EMBL" id="SKC73692.1"/>
    </source>
</evidence>
<dbReference type="GO" id="GO:0042744">
    <property type="term" value="P:hydrogen peroxide catabolic process"/>
    <property type="evidence" value="ECO:0007669"/>
    <property type="project" value="TreeGrafter"/>
</dbReference>
<keyword evidence="3" id="KW-0560">Oxidoreductase</keyword>
<accession>A0A1T5LCG6</accession>
<dbReference type="InterPro" id="IPR036249">
    <property type="entry name" value="Thioredoxin-like_sf"/>
</dbReference>
<name>A0A1T5LCG6_9FIRM</name>
<dbReference type="InterPro" id="IPR000866">
    <property type="entry name" value="AhpC/TSA"/>
</dbReference>
<dbReference type="EMBL" id="FUZT01000006">
    <property type="protein sequence ID" value="SKC73692.1"/>
    <property type="molecule type" value="Genomic_DNA"/>
</dbReference>
<dbReference type="Pfam" id="PF00578">
    <property type="entry name" value="AhpC-TSA"/>
    <property type="match status" value="1"/>
</dbReference>
<dbReference type="PANTHER" id="PTHR10681">
    <property type="entry name" value="THIOREDOXIN PEROXIDASE"/>
    <property type="match status" value="1"/>
</dbReference>
<evidence type="ECO:0000259" key="5">
    <source>
        <dbReference type="Pfam" id="PF00578"/>
    </source>
</evidence>
<gene>
    <name evidence="6" type="ORF">SAMN02194393_02757</name>
</gene>
<evidence type="ECO:0000256" key="3">
    <source>
        <dbReference type="ARBA" id="ARBA00023002"/>
    </source>
</evidence>
<dbReference type="PANTHER" id="PTHR10681:SF171">
    <property type="entry name" value="PEROXIREDOXIN 4"/>
    <property type="match status" value="1"/>
</dbReference>
<dbReference type="GO" id="GO:0033554">
    <property type="term" value="P:cellular response to stress"/>
    <property type="evidence" value="ECO:0007669"/>
    <property type="project" value="TreeGrafter"/>
</dbReference>
<evidence type="ECO:0000256" key="1">
    <source>
        <dbReference type="ARBA" id="ARBA00022559"/>
    </source>
</evidence>
<dbReference type="Gene3D" id="3.40.30.10">
    <property type="entry name" value="Glutaredoxin"/>
    <property type="match status" value="1"/>
</dbReference>
<feature type="domain" description="Alkyl hydroperoxide reductase subunit C/ Thiol specific antioxidant" evidence="5">
    <location>
        <begin position="51"/>
        <end position="93"/>
    </location>
</feature>
<dbReference type="InterPro" id="IPR050217">
    <property type="entry name" value="Peroxiredoxin"/>
</dbReference>
<dbReference type="Proteomes" id="UP000190285">
    <property type="component" value="Unassembled WGS sequence"/>
</dbReference>
<organism evidence="6 7">
    <name type="scientific">Maledivibacter halophilus</name>
    <dbReference type="NCBI Taxonomy" id="36842"/>
    <lineage>
        <taxon>Bacteria</taxon>
        <taxon>Bacillati</taxon>
        <taxon>Bacillota</taxon>
        <taxon>Clostridia</taxon>
        <taxon>Peptostreptococcales</taxon>
        <taxon>Caminicellaceae</taxon>
        <taxon>Maledivibacter</taxon>
    </lineage>
</organism>
<keyword evidence="7" id="KW-1185">Reference proteome</keyword>
<keyword evidence="2" id="KW-0049">Antioxidant</keyword>
<dbReference type="STRING" id="36842.SAMN02194393_02757"/>
<proteinExistence type="predicted"/>
<evidence type="ECO:0000313" key="7">
    <source>
        <dbReference type="Proteomes" id="UP000190285"/>
    </source>
</evidence>
<dbReference type="OrthoDB" id="9812811at2"/>
<keyword evidence="4" id="KW-0676">Redox-active center</keyword>
<keyword evidence="1" id="KW-0575">Peroxidase</keyword>
<dbReference type="GO" id="GO:0006979">
    <property type="term" value="P:response to oxidative stress"/>
    <property type="evidence" value="ECO:0007669"/>
    <property type="project" value="TreeGrafter"/>
</dbReference>
<dbReference type="GO" id="GO:0005829">
    <property type="term" value="C:cytosol"/>
    <property type="evidence" value="ECO:0007669"/>
    <property type="project" value="TreeGrafter"/>
</dbReference>